<reference evidence="6" key="1">
    <citation type="submission" date="2021-05" db="EMBL/GenBank/DDBJ databases">
        <title>Genome of Sphingobium sp. strain.</title>
        <authorList>
            <person name="Fan R."/>
        </authorList>
    </citation>
    <scope>NUCLEOTIDE SEQUENCE</scope>
    <source>
        <strain evidence="6">H33</strain>
    </source>
</reference>
<dbReference type="Proteomes" id="UP001138757">
    <property type="component" value="Unassembled WGS sequence"/>
</dbReference>
<keyword evidence="7" id="KW-1185">Reference proteome</keyword>
<dbReference type="PROSITE" id="PS00070">
    <property type="entry name" value="ALDEHYDE_DEHYDR_CYS"/>
    <property type="match status" value="1"/>
</dbReference>
<dbReference type="RefSeq" id="WP_214623430.1">
    <property type="nucleotide sequence ID" value="NZ_JAHGAW010000006.1"/>
</dbReference>
<feature type="domain" description="Aldehyde dehydrogenase" evidence="5">
    <location>
        <begin position="26"/>
        <end position="482"/>
    </location>
</feature>
<dbReference type="CDD" id="cd07103">
    <property type="entry name" value="ALDH_F5_SSADH_GabD"/>
    <property type="match status" value="1"/>
</dbReference>
<dbReference type="InterPro" id="IPR015590">
    <property type="entry name" value="Aldehyde_DH_dom"/>
</dbReference>
<dbReference type="Pfam" id="PF00171">
    <property type="entry name" value="Aldedh"/>
    <property type="match status" value="1"/>
</dbReference>
<dbReference type="PANTHER" id="PTHR43353:SF5">
    <property type="entry name" value="SUCCINATE-SEMIALDEHYDE DEHYDROGENASE, MITOCHONDRIAL"/>
    <property type="match status" value="1"/>
</dbReference>
<dbReference type="PROSITE" id="PS00687">
    <property type="entry name" value="ALDEHYDE_DEHYDR_GLU"/>
    <property type="match status" value="1"/>
</dbReference>
<protein>
    <submittedName>
        <fullName evidence="6">NAD-dependent succinate-semialdehyde dehydrogenase</fullName>
    </submittedName>
</protein>
<evidence type="ECO:0000256" key="1">
    <source>
        <dbReference type="ARBA" id="ARBA00009986"/>
    </source>
</evidence>
<dbReference type="InterPro" id="IPR050740">
    <property type="entry name" value="Aldehyde_DH_Superfamily"/>
</dbReference>
<dbReference type="InterPro" id="IPR016162">
    <property type="entry name" value="Ald_DH_N"/>
</dbReference>
<organism evidence="6 7">
    <name type="scientific">Sphingobium nicotianae</name>
    <dbReference type="NCBI Taxonomy" id="2782607"/>
    <lineage>
        <taxon>Bacteria</taxon>
        <taxon>Pseudomonadati</taxon>
        <taxon>Pseudomonadota</taxon>
        <taxon>Alphaproteobacteria</taxon>
        <taxon>Sphingomonadales</taxon>
        <taxon>Sphingomonadaceae</taxon>
        <taxon>Sphingobium</taxon>
    </lineage>
</organism>
<dbReference type="SUPFAM" id="SSF53720">
    <property type="entry name" value="ALDH-like"/>
    <property type="match status" value="1"/>
</dbReference>
<dbReference type="InterPro" id="IPR016163">
    <property type="entry name" value="Ald_DH_C"/>
</dbReference>
<dbReference type="FunFam" id="3.40.309.10:FF:000004">
    <property type="entry name" value="Succinate-semialdehyde dehydrogenase I"/>
    <property type="match status" value="1"/>
</dbReference>
<feature type="active site" evidence="3">
    <location>
        <position position="262"/>
    </location>
</feature>
<dbReference type="GO" id="GO:0004777">
    <property type="term" value="F:succinate-semialdehyde dehydrogenase (NAD+) activity"/>
    <property type="evidence" value="ECO:0007669"/>
    <property type="project" value="TreeGrafter"/>
</dbReference>
<gene>
    <name evidence="6" type="ORF">KK488_11005</name>
</gene>
<comment type="caution">
    <text evidence="6">The sequence shown here is derived from an EMBL/GenBank/DDBJ whole genome shotgun (WGS) entry which is preliminary data.</text>
</comment>
<evidence type="ECO:0000256" key="2">
    <source>
        <dbReference type="ARBA" id="ARBA00023002"/>
    </source>
</evidence>
<evidence type="ECO:0000256" key="3">
    <source>
        <dbReference type="PROSITE-ProRule" id="PRU10007"/>
    </source>
</evidence>
<evidence type="ECO:0000313" key="6">
    <source>
        <dbReference type="EMBL" id="MBT2187474.1"/>
    </source>
</evidence>
<sequence>MDQSQRNASVTYKPLLRSSAYIDGKWVDATTGQSVDVTDPFTGGVISSIPLLEQAQVQAAIDAAERAFPAWARTPARERGKILRKLLELINQHRDDFARLITLENGKPLKEAYGEVDYGAGFVEVYAEEGQRSLGEIIPAPVPGRKLYAEREPVGVSVAITPWNFPLAMLTRKFAPALAAGCTMVAKPASQTPLAALALAQLAEEAGVPPGVFSVVTGKASMIGDLFTKSPIVRKISFTGSTEIGVQLMAASAPTVKRLSMELGGNAPMLIFDDADLGTAVDAAMIAKFRNCGQSCIAANRIYVQKGIYDTFVNTFAQRVGAMKLGDGLEMDTDIGPLIDEAAVNKVNEHLDDALAGGAVLKVGARGEGRMQPPTLVTNVAQDALLTREETFGPLAGLVAFESYDDAIRLANNTPFGLASYVCSTSMETITRATRDIESGMVGVNTGLISTPYAPFGGVKLSGIGKEGSHHGLEEYLNLKYVCHAGL</sequence>
<dbReference type="InterPro" id="IPR016160">
    <property type="entry name" value="Ald_DH_CS_CYS"/>
</dbReference>
<accession>A0A9X1DCN9</accession>
<dbReference type="Gene3D" id="3.40.605.10">
    <property type="entry name" value="Aldehyde Dehydrogenase, Chain A, domain 1"/>
    <property type="match status" value="1"/>
</dbReference>
<proteinExistence type="inferred from homology"/>
<comment type="similarity">
    <text evidence="1 4">Belongs to the aldehyde dehydrogenase family.</text>
</comment>
<dbReference type="GO" id="GO:0005829">
    <property type="term" value="C:cytosol"/>
    <property type="evidence" value="ECO:0007669"/>
    <property type="project" value="TreeGrafter"/>
</dbReference>
<dbReference type="Gene3D" id="3.40.309.10">
    <property type="entry name" value="Aldehyde Dehydrogenase, Chain A, domain 2"/>
    <property type="match status" value="1"/>
</dbReference>
<dbReference type="PANTHER" id="PTHR43353">
    <property type="entry name" value="SUCCINATE-SEMIALDEHYDE DEHYDROGENASE, MITOCHONDRIAL"/>
    <property type="match status" value="1"/>
</dbReference>
<name>A0A9X1DCN9_9SPHN</name>
<dbReference type="InterPro" id="IPR029510">
    <property type="entry name" value="Ald_DH_CS_GLU"/>
</dbReference>
<evidence type="ECO:0000313" key="7">
    <source>
        <dbReference type="Proteomes" id="UP001138757"/>
    </source>
</evidence>
<dbReference type="InterPro" id="IPR016161">
    <property type="entry name" value="Ald_DH/histidinol_DH"/>
</dbReference>
<dbReference type="GO" id="GO:0009450">
    <property type="term" value="P:gamma-aminobutyric acid catabolic process"/>
    <property type="evidence" value="ECO:0007669"/>
    <property type="project" value="TreeGrafter"/>
</dbReference>
<dbReference type="AlphaFoldDB" id="A0A9X1DCN9"/>
<keyword evidence="2 4" id="KW-0560">Oxidoreductase</keyword>
<evidence type="ECO:0000259" key="5">
    <source>
        <dbReference type="Pfam" id="PF00171"/>
    </source>
</evidence>
<evidence type="ECO:0000256" key="4">
    <source>
        <dbReference type="RuleBase" id="RU003345"/>
    </source>
</evidence>
<dbReference type="EMBL" id="JAHGAW010000006">
    <property type="protein sequence ID" value="MBT2187474.1"/>
    <property type="molecule type" value="Genomic_DNA"/>
</dbReference>
<dbReference type="FunFam" id="3.40.605.10:FF:000005">
    <property type="entry name" value="Succinate-semialdehyde dehydrogenase I"/>
    <property type="match status" value="1"/>
</dbReference>